<accession>A0A443SDX0</accession>
<evidence type="ECO:0000313" key="10">
    <source>
        <dbReference type="EMBL" id="RWS25720.1"/>
    </source>
</evidence>
<evidence type="ECO:0000313" key="11">
    <source>
        <dbReference type="Proteomes" id="UP000288716"/>
    </source>
</evidence>
<dbReference type="Proteomes" id="UP000288716">
    <property type="component" value="Unassembled WGS sequence"/>
</dbReference>
<evidence type="ECO:0000256" key="1">
    <source>
        <dbReference type="ARBA" id="ARBA00000707"/>
    </source>
</evidence>
<comment type="caution">
    <text evidence="10">The sequence shown here is derived from an EMBL/GenBank/DDBJ whole genome shotgun (WGS) entry which is preliminary data.</text>
</comment>
<keyword evidence="11" id="KW-1185">Reference proteome</keyword>
<organism evidence="10 11">
    <name type="scientific">Leptotrombidium deliense</name>
    <dbReference type="NCBI Taxonomy" id="299467"/>
    <lineage>
        <taxon>Eukaryota</taxon>
        <taxon>Metazoa</taxon>
        <taxon>Ecdysozoa</taxon>
        <taxon>Arthropoda</taxon>
        <taxon>Chelicerata</taxon>
        <taxon>Arachnida</taxon>
        <taxon>Acari</taxon>
        <taxon>Acariformes</taxon>
        <taxon>Trombidiformes</taxon>
        <taxon>Prostigmata</taxon>
        <taxon>Anystina</taxon>
        <taxon>Parasitengona</taxon>
        <taxon>Trombiculoidea</taxon>
        <taxon>Trombiculidae</taxon>
        <taxon>Leptotrombidium</taxon>
    </lineage>
</organism>
<protein>
    <recommendedName>
        <fullName evidence="3">ubiquitinyl hydrolase 1</fullName>
        <ecNumber evidence="3">3.4.19.12</ecNumber>
    </recommendedName>
</protein>
<dbReference type="PROSITE" id="PS00973">
    <property type="entry name" value="USP_2"/>
    <property type="match status" value="1"/>
</dbReference>
<proteinExistence type="inferred from homology"/>
<evidence type="ECO:0000259" key="9">
    <source>
        <dbReference type="PROSITE" id="PS50235"/>
    </source>
</evidence>
<dbReference type="InterPro" id="IPR038765">
    <property type="entry name" value="Papain-like_cys_pep_sf"/>
</dbReference>
<dbReference type="EMBL" id="NCKV01003437">
    <property type="protein sequence ID" value="RWS25720.1"/>
    <property type="molecule type" value="Genomic_DNA"/>
</dbReference>
<evidence type="ECO:0000256" key="7">
    <source>
        <dbReference type="ARBA" id="ARBA00022807"/>
    </source>
</evidence>
<dbReference type="GO" id="GO:0016579">
    <property type="term" value="P:protein deubiquitination"/>
    <property type="evidence" value="ECO:0007669"/>
    <property type="project" value="InterPro"/>
</dbReference>
<evidence type="ECO:0000256" key="6">
    <source>
        <dbReference type="ARBA" id="ARBA00022801"/>
    </source>
</evidence>
<evidence type="ECO:0000256" key="4">
    <source>
        <dbReference type="ARBA" id="ARBA00022670"/>
    </source>
</evidence>
<dbReference type="PROSITE" id="PS50235">
    <property type="entry name" value="USP_3"/>
    <property type="match status" value="1"/>
</dbReference>
<dbReference type="GO" id="GO:0004843">
    <property type="term" value="F:cysteine-type deubiquitinase activity"/>
    <property type="evidence" value="ECO:0007669"/>
    <property type="project" value="UniProtKB-EC"/>
</dbReference>
<dbReference type="InterPro" id="IPR028889">
    <property type="entry name" value="USP"/>
</dbReference>
<evidence type="ECO:0000256" key="5">
    <source>
        <dbReference type="ARBA" id="ARBA00022786"/>
    </source>
</evidence>
<dbReference type="VEuPathDB" id="VectorBase:LDEU006318"/>
<feature type="domain" description="USP" evidence="9">
    <location>
        <begin position="1"/>
        <end position="315"/>
    </location>
</feature>
<dbReference type="GO" id="GO:0005634">
    <property type="term" value="C:nucleus"/>
    <property type="evidence" value="ECO:0007669"/>
    <property type="project" value="TreeGrafter"/>
</dbReference>
<evidence type="ECO:0000256" key="3">
    <source>
        <dbReference type="ARBA" id="ARBA00012759"/>
    </source>
</evidence>
<comment type="catalytic activity">
    <reaction evidence="1">
        <text>Thiol-dependent hydrolysis of ester, thioester, amide, peptide and isopeptide bonds formed by the C-terminal Gly of ubiquitin (a 76-residue protein attached to proteins as an intracellular targeting signal).</text>
        <dbReference type="EC" id="3.4.19.12"/>
    </reaction>
</comment>
<dbReference type="AlphaFoldDB" id="A0A443SDX0"/>
<dbReference type="SUPFAM" id="SSF54001">
    <property type="entry name" value="Cysteine proteinases"/>
    <property type="match status" value="1"/>
</dbReference>
<dbReference type="InterPro" id="IPR050164">
    <property type="entry name" value="Peptidase_C19"/>
</dbReference>
<keyword evidence="5" id="KW-0833">Ubl conjugation pathway</keyword>
<gene>
    <name evidence="10" type="ORF">B4U80_06250</name>
</gene>
<dbReference type="InterPro" id="IPR001394">
    <property type="entry name" value="Peptidase_C19_UCH"/>
</dbReference>
<evidence type="ECO:0000256" key="8">
    <source>
        <dbReference type="SAM" id="MobiDB-lite"/>
    </source>
</evidence>
<sequence length="317" mass="35989">MEVLDALVSHNYRITNQEEDAHELFNLLTTTLERELYSSLPLYSLRDALLVEDLLQSPVSEDSSPRITTRGSKSVSGSRNPVSLPTRGMFASQMQCNNCGHRNPVLLATFQSVTLTIPNKVLGGTITLQECLQRYVSSETISDVTCDNCSFGHKKSSFTRKITFGKLPQLLCFHFHRLTWHNTGVPVKRSEYVNFPEFLNMDEFMYTSMKAKADLTDQYSTLTGLLGGTSQTPVRDFAFPISSVNATLSRARYRYRLCSVIVHIGNPLSGHYITFRRGANEDDDKWYFASDSQVMRVLPREVMSSSAYMLFYERVKH</sequence>
<dbReference type="GO" id="GO:0005829">
    <property type="term" value="C:cytosol"/>
    <property type="evidence" value="ECO:0007669"/>
    <property type="project" value="TreeGrafter"/>
</dbReference>
<dbReference type="PANTHER" id="PTHR24006">
    <property type="entry name" value="UBIQUITIN CARBOXYL-TERMINAL HYDROLASE"/>
    <property type="match status" value="1"/>
</dbReference>
<comment type="similarity">
    <text evidence="2">Belongs to the peptidase C19 family.</text>
</comment>
<evidence type="ECO:0000256" key="2">
    <source>
        <dbReference type="ARBA" id="ARBA00009085"/>
    </source>
</evidence>
<dbReference type="Gene3D" id="3.90.70.10">
    <property type="entry name" value="Cysteine proteinases"/>
    <property type="match status" value="1"/>
</dbReference>
<dbReference type="InterPro" id="IPR018200">
    <property type="entry name" value="USP_CS"/>
</dbReference>
<dbReference type="Pfam" id="PF00443">
    <property type="entry name" value="UCH"/>
    <property type="match status" value="1"/>
</dbReference>
<dbReference type="OrthoDB" id="2248014at2759"/>
<keyword evidence="6 10" id="KW-0378">Hydrolase</keyword>
<keyword evidence="4" id="KW-0645">Protease</keyword>
<dbReference type="PANTHER" id="PTHR24006:SF888">
    <property type="entry name" value="UBIQUITIN CARBOXYL-TERMINAL HYDROLASE 30"/>
    <property type="match status" value="1"/>
</dbReference>
<dbReference type="EC" id="3.4.19.12" evidence="3"/>
<dbReference type="CDD" id="cd02662">
    <property type="entry name" value="Peptidase_C19F"/>
    <property type="match status" value="1"/>
</dbReference>
<dbReference type="GO" id="GO:0006508">
    <property type="term" value="P:proteolysis"/>
    <property type="evidence" value="ECO:0007669"/>
    <property type="project" value="UniProtKB-KW"/>
</dbReference>
<reference evidence="10 11" key="1">
    <citation type="journal article" date="2018" name="Gigascience">
        <title>Genomes of trombidid mites reveal novel predicted allergens and laterally-transferred genes associated with secondary metabolism.</title>
        <authorList>
            <person name="Dong X."/>
            <person name="Chaisiri K."/>
            <person name="Xia D."/>
            <person name="Armstrong S.D."/>
            <person name="Fang Y."/>
            <person name="Donnelly M.J."/>
            <person name="Kadowaki T."/>
            <person name="McGarry J.W."/>
            <person name="Darby A.C."/>
            <person name="Makepeace B.L."/>
        </authorList>
    </citation>
    <scope>NUCLEOTIDE SEQUENCE [LARGE SCALE GENOMIC DNA]</scope>
    <source>
        <strain evidence="10">UoL-UT</strain>
    </source>
</reference>
<feature type="region of interest" description="Disordered" evidence="8">
    <location>
        <begin position="60"/>
        <end position="81"/>
    </location>
</feature>
<dbReference type="STRING" id="299467.A0A443SDX0"/>
<name>A0A443SDX0_9ACAR</name>
<keyword evidence="7" id="KW-0788">Thiol protease</keyword>